<feature type="transmembrane region" description="Helical" evidence="1">
    <location>
        <begin position="80"/>
        <end position="102"/>
    </location>
</feature>
<dbReference type="KEGG" id="cel:CELE_T19C9.1"/>
<dbReference type="GO" id="GO:0097730">
    <property type="term" value="C:non-motile cilium"/>
    <property type="evidence" value="ECO:0000318"/>
    <property type="project" value="GO_Central"/>
</dbReference>
<reference evidence="2 3" key="1">
    <citation type="journal article" date="1998" name="Science">
        <title>Genome sequence of the nematode C. elegans: a platform for investigating biology.</title>
        <authorList>
            <consortium name="The C. elegans sequencing consortium"/>
            <person name="Sulson J.E."/>
            <person name="Waterston R."/>
        </authorList>
    </citation>
    <scope>NUCLEOTIDE SEQUENCE [LARGE SCALE GENOMIC DNA]</scope>
    <source>
        <strain evidence="2 3">Bristol N2</strain>
    </source>
</reference>
<dbReference type="AGR" id="WB:WBGene00011840"/>
<dbReference type="Pfam" id="PF10316">
    <property type="entry name" value="7TM_GPCR_Srbc"/>
    <property type="match status" value="1"/>
</dbReference>
<evidence type="ECO:0000313" key="2">
    <source>
        <dbReference type="EMBL" id="CAB07483.1"/>
    </source>
</evidence>
<feature type="transmembrane region" description="Helical" evidence="1">
    <location>
        <begin position="181"/>
        <end position="200"/>
    </location>
</feature>
<evidence type="ECO:0000313" key="4">
    <source>
        <dbReference type="WormBase" id="T19C9.1"/>
    </source>
</evidence>
<dbReference type="GO" id="GO:0007186">
    <property type="term" value="P:G protein-coupled receptor signaling pathway"/>
    <property type="evidence" value="ECO:0000318"/>
    <property type="project" value="GO_Central"/>
</dbReference>
<dbReference type="GO" id="GO:1990075">
    <property type="term" value="C:periciliary membrane compartment"/>
    <property type="evidence" value="ECO:0000318"/>
    <property type="project" value="GO_Central"/>
</dbReference>
<dbReference type="GeneID" id="188596"/>
<dbReference type="UCSC" id="T19C9.1">
    <property type="organism name" value="c. elegans"/>
</dbReference>
<dbReference type="InterPro" id="IPR019420">
    <property type="entry name" value="7TM_GPCR_serpentine_rcpt_Srbc"/>
</dbReference>
<dbReference type="PaxDb" id="6239-T19C9.1"/>
<dbReference type="PIR" id="T24998">
    <property type="entry name" value="T24998"/>
</dbReference>
<name>O45789_CAEEL</name>
<gene>
    <name evidence="2 4" type="primary">srbc-62</name>
    <name evidence="2" type="ORF">CELE_T19C9.1</name>
    <name evidence="4" type="ORF">T19C9.1</name>
</gene>
<keyword evidence="1" id="KW-1133">Transmembrane helix</keyword>
<dbReference type="RefSeq" id="NP_507360.1">
    <property type="nucleotide sequence ID" value="NM_074959.1"/>
</dbReference>
<feature type="transmembrane region" description="Helical" evidence="1">
    <location>
        <begin position="123"/>
        <end position="144"/>
    </location>
</feature>
<feature type="transmembrane region" description="Helical" evidence="1">
    <location>
        <begin position="43"/>
        <end position="68"/>
    </location>
</feature>
<dbReference type="HOGENOM" id="CLU_059075_0_1_1"/>
<accession>O45789</accession>
<keyword evidence="1" id="KW-0472">Membrane</keyword>
<dbReference type="STRING" id="6239.T19C9.1.1"/>
<sequence>MLLVKTSTVIFSFLFTQTVFYLNFYLLYSIFVSKKLCRKPDLVLIYIRISVDMVYSFSAFLIQAYYIARQIHPGFVMKNMSFYLAWPANLLVTIRPILVLVINLDRIFATYFPILYHNHRHKITLRGILSLLLACLLVHQYILFGYCGVVVDVPLDCDHFKCTVNACFYSYTLSVEKYTDSLILVSLVILSCRFVIWNYSQGTQKNALFTKATRIALIDSIIIFIFSFLPSAISQQFQSVNFETVGPIMTMFKNIGLFIEALIVFKVLSKEAIVINTMNNDNC</sequence>
<dbReference type="PANTHER" id="PTHR46418">
    <property type="entry name" value="SRBC-64-RELATED-RELATED"/>
    <property type="match status" value="1"/>
</dbReference>
<organism evidence="2 3">
    <name type="scientific">Caenorhabditis elegans</name>
    <dbReference type="NCBI Taxonomy" id="6239"/>
    <lineage>
        <taxon>Eukaryota</taxon>
        <taxon>Metazoa</taxon>
        <taxon>Ecdysozoa</taxon>
        <taxon>Nematoda</taxon>
        <taxon>Chromadorea</taxon>
        <taxon>Rhabditida</taxon>
        <taxon>Rhabditina</taxon>
        <taxon>Rhabditomorpha</taxon>
        <taxon>Rhabditoidea</taxon>
        <taxon>Rhabditidae</taxon>
        <taxon>Peloderinae</taxon>
        <taxon>Caenorhabditis</taxon>
    </lineage>
</organism>
<dbReference type="CTD" id="188596"/>
<keyword evidence="2" id="KW-0675">Receptor</keyword>
<feature type="transmembrane region" description="Helical" evidence="1">
    <location>
        <begin position="245"/>
        <end position="268"/>
    </location>
</feature>
<evidence type="ECO:0000313" key="3">
    <source>
        <dbReference type="Proteomes" id="UP000001940"/>
    </source>
</evidence>
<proteinExistence type="predicted"/>
<dbReference type="WormBase" id="T19C9.1">
    <property type="protein sequence ID" value="CE16418"/>
    <property type="gene ID" value="WBGene00011840"/>
    <property type="gene designation" value="srbc-62"/>
</dbReference>
<dbReference type="PANTHER" id="PTHR46418:SF1">
    <property type="entry name" value="G-PROTEIN COUPLED RECEPTORS FAMILY 1 PROFILE DOMAIN-CONTAINING PROTEIN-RELATED"/>
    <property type="match status" value="1"/>
</dbReference>
<keyword evidence="3" id="KW-1185">Reference proteome</keyword>
<dbReference type="PhylomeDB" id="O45789"/>
<dbReference type="Proteomes" id="UP000001940">
    <property type="component" value="Chromosome V"/>
</dbReference>
<dbReference type="EMBL" id="BX284605">
    <property type="protein sequence ID" value="CAB07483.1"/>
    <property type="molecule type" value="Genomic_DNA"/>
</dbReference>
<dbReference type="InParanoid" id="O45789"/>
<keyword evidence="1" id="KW-0812">Transmembrane</keyword>
<dbReference type="FunCoup" id="O45789">
    <property type="interactions" value="19"/>
</dbReference>
<dbReference type="AlphaFoldDB" id="O45789"/>
<feature type="transmembrane region" description="Helical" evidence="1">
    <location>
        <begin position="212"/>
        <end position="233"/>
    </location>
</feature>
<feature type="transmembrane region" description="Helical" evidence="1">
    <location>
        <begin position="6"/>
        <end position="31"/>
    </location>
</feature>
<protein>
    <submittedName>
        <fullName evidence="2">Serpentine Receptor, class BC (Class B-like)</fullName>
    </submittedName>
</protein>
<evidence type="ECO:0000256" key="1">
    <source>
        <dbReference type="SAM" id="Phobius"/>
    </source>
</evidence>
<dbReference type="SMR" id="O45789"/>
<dbReference type="GO" id="GO:0004930">
    <property type="term" value="F:G protein-coupled receptor activity"/>
    <property type="evidence" value="ECO:0000318"/>
    <property type="project" value="GO_Central"/>
</dbReference>
<dbReference type="OrthoDB" id="5907691at2759"/>